<feature type="region of interest" description="Disordered" evidence="1">
    <location>
        <begin position="95"/>
        <end position="134"/>
    </location>
</feature>
<evidence type="ECO:0000313" key="2">
    <source>
        <dbReference type="EMBL" id="WVN84928.1"/>
    </source>
</evidence>
<name>A0AAJ8LX27_9TREE</name>
<reference evidence="2" key="2">
    <citation type="journal article" date="2022" name="Elife">
        <title>Obligate sexual reproduction of a homothallic fungus closely related to the Cryptococcus pathogenic species complex.</title>
        <authorList>
            <person name="Passer A.R."/>
            <person name="Clancey S.A."/>
            <person name="Shea T."/>
            <person name="David-Palma M."/>
            <person name="Averette A.F."/>
            <person name="Boekhout T."/>
            <person name="Porcel B.M."/>
            <person name="Nowrousian M."/>
            <person name="Cuomo C.A."/>
            <person name="Sun S."/>
            <person name="Heitman J."/>
            <person name="Coelho M.A."/>
        </authorList>
    </citation>
    <scope>NUCLEOTIDE SEQUENCE</scope>
    <source>
        <strain evidence="2">CBS 7841</strain>
    </source>
</reference>
<dbReference type="Proteomes" id="UP000094043">
    <property type="component" value="Chromosome 1"/>
</dbReference>
<proteinExistence type="predicted"/>
<dbReference type="RefSeq" id="XP_066065629.1">
    <property type="nucleotide sequence ID" value="XM_066209532.1"/>
</dbReference>
<dbReference type="EMBL" id="CP143784">
    <property type="protein sequence ID" value="WVN84928.1"/>
    <property type="molecule type" value="Genomic_DNA"/>
</dbReference>
<dbReference type="AlphaFoldDB" id="A0AAJ8LX27"/>
<organism evidence="2 3">
    <name type="scientific">Cryptococcus depauperatus CBS 7841</name>
    <dbReference type="NCBI Taxonomy" id="1295531"/>
    <lineage>
        <taxon>Eukaryota</taxon>
        <taxon>Fungi</taxon>
        <taxon>Dikarya</taxon>
        <taxon>Basidiomycota</taxon>
        <taxon>Agaricomycotina</taxon>
        <taxon>Tremellomycetes</taxon>
        <taxon>Tremellales</taxon>
        <taxon>Cryptococcaceae</taxon>
        <taxon>Cryptococcus</taxon>
    </lineage>
</organism>
<gene>
    <name evidence="2" type="ORF">L203_100064</name>
</gene>
<feature type="region of interest" description="Disordered" evidence="1">
    <location>
        <begin position="148"/>
        <end position="185"/>
    </location>
</feature>
<sequence>MPSSEPPSICLCKFKLYKSIKESGEETQLVDGPANVNPGLDTAHSNPCNLSVDALSALLAITTTFETYTYTVYDPVTISQVSYSAQIVESTSTLATDSQMAGESKQGEATFSSTSDSGNGSCTDKPNPTGDLLPFSSSQSAIDAIALPTNDSPSSVAGAANGSPAVAASEPSLDSSDNGTVERSGPQLFRSQSLFQHSRRVHECEQWNSYISPDATATVTKYEIDVETVYITSWTTVDNTLTRYSSHPTQAASSTASPDASKDIIFSVLTGGTDVNEKSTKALSTAH</sequence>
<evidence type="ECO:0000256" key="1">
    <source>
        <dbReference type="SAM" id="MobiDB-lite"/>
    </source>
</evidence>
<reference evidence="2" key="1">
    <citation type="submission" date="2016-06" db="EMBL/GenBank/DDBJ databases">
        <authorList>
            <person name="Cuomo C."/>
            <person name="Litvintseva A."/>
            <person name="Heitman J."/>
            <person name="Chen Y."/>
            <person name="Sun S."/>
            <person name="Springer D."/>
            <person name="Dromer F."/>
            <person name="Young S."/>
            <person name="Zeng Q."/>
            <person name="Chapman S."/>
            <person name="Gujja S."/>
            <person name="Saif S."/>
            <person name="Birren B."/>
        </authorList>
    </citation>
    <scope>NUCLEOTIDE SEQUENCE</scope>
    <source>
        <strain evidence="2">CBS 7841</strain>
    </source>
</reference>
<accession>A0AAJ8LX27</accession>
<keyword evidence="3" id="KW-1185">Reference proteome</keyword>
<reference evidence="2" key="3">
    <citation type="submission" date="2024-01" db="EMBL/GenBank/DDBJ databases">
        <authorList>
            <person name="Coelho M.A."/>
            <person name="David-Palma M."/>
            <person name="Shea T."/>
            <person name="Sun S."/>
            <person name="Cuomo C.A."/>
            <person name="Heitman J."/>
        </authorList>
    </citation>
    <scope>NUCLEOTIDE SEQUENCE</scope>
    <source>
        <strain evidence="2">CBS 7841</strain>
    </source>
</reference>
<feature type="compositionally biased region" description="Polar residues" evidence="1">
    <location>
        <begin position="95"/>
        <end position="126"/>
    </location>
</feature>
<evidence type="ECO:0000313" key="3">
    <source>
        <dbReference type="Proteomes" id="UP000094043"/>
    </source>
</evidence>
<protein>
    <submittedName>
        <fullName evidence="2">Uncharacterized protein</fullName>
    </submittedName>
</protein>
<feature type="compositionally biased region" description="Polar residues" evidence="1">
    <location>
        <begin position="172"/>
        <end position="181"/>
    </location>
</feature>
<dbReference type="GeneID" id="91084280"/>
<feature type="compositionally biased region" description="Low complexity" evidence="1">
    <location>
        <begin position="152"/>
        <end position="169"/>
    </location>
</feature>
<dbReference type="KEGG" id="cdep:91084280"/>